<reference evidence="5 6" key="1">
    <citation type="submission" date="2017-07" db="EMBL/GenBank/DDBJ databases">
        <title>Tamlnaduibacter salinus (Mi-7) genome sequencing.</title>
        <authorList>
            <person name="Verma A."/>
            <person name="Krishnamurthi S."/>
        </authorList>
    </citation>
    <scope>NUCLEOTIDE SEQUENCE [LARGE SCALE GENOMIC DNA]</scope>
    <source>
        <strain evidence="5 6">Mi-7</strain>
    </source>
</reference>
<dbReference type="AlphaFoldDB" id="A0A2A2HZ86"/>
<dbReference type="SUPFAM" id="SSF52833">
    <property type="entry name" value="Thioredoxin-like"/>
    <property type="match status" value="1"/>
</dbReference>
<dbReference type="PANTHER" id="PTHR32419">
    <property type="entry name" value="GLUTATHIONYL-HYDROQUINONE REDUCTASE"/>
    <property type="match status" value="1"/>
</dbReference>
<dbReference type="Proteomes" id="UP000218332">
    <property type="component" value="Unassembled WGS sequence"/>
</dbReference>
<evidence type="ECO:0000256" key="1">
    <source>
        <dbReference type="PIRSR" id="PIRSR015753-1"/>
    </source>
</evidence>
<comment type="caution">
    <text evidence="5">The sequence shown here is derived from an EMBL/GenBank/DDBJ whole genome shotgun (WGS) entry which is preliminary data.</text>
</comment>
<feature type="binding site" evidence="2">
    <location>
        <position position="96"/>
    </location>
    <ligand>
        <name>glutathione</name>
        <dbReference type="ChEBI" id="CHEBI:57925"/>
    </ligand>
</feature>
<feature type="binding site" evidence="2">
    <location>
        <begin position="129"/>
        <end position="132"/>
    </location>
    <ligand>
        <name>glutathione</name>
        <dbReference type="ChEBI" id="CHEBI:57925"/>
    </ligand>
</feature>
<dbReference type="SUPFAM" id="SSF47616">
    <property type="entry name" value="GST C-terminal domain-like"/>
    <property type="match status" value="1"/>
</dbReference>
<dbReference type="SFLD" id="SFLDG01148">
    <property type="entry name" value="Xi_(cytGST)"/>
    <property type="match status" value="1"/>
</dbReference>
<dbReference type="SFLD" id="SFLDG01206">
    <property type="entry name" value="Xi.1"/>
    <property type="match status" value="1"/>
</dbReference>
<dbReference type="InterPro" id="IPR036282">
    <property type="entry name" value="Glutathione-S-Trfase_C_sf"/>
</dbReference>
<dbReference type="Gene3D" id="3.40.30.10">
    <property type="entry name" value="Glutaredoxin"/>
    <property type="match status" value="1"/>
</dbReference>
<feature type="site" description="Lowers pKa of active site Cys" evidence="3">
    <location>
        <position position="297"/>
    </location>
</feature>
<dbReference type="RefSeq" id="WP_095612331.1">
    <property type="nucleotide sequence ID" value="NZ_NMPM01000128.1"/>
</dbReference>
<dbReference type="InterPro" id="IPR016639">
    <property type="entry name" value="GST_Omega/GSH"/>
</dbReference>
<dbReference type="InterPro" id="IPR010987">
    <property type="entry name" value="Glutathione-S-Trfase_C-like"/>
</dbReference>
<dbReference type="PIRSF" id="PIRSF015753">
    <property type="entry name" value="GST"/>
    <property type="match status" value="1"/>
</dbReference>
<sequence>MGLLIDGQWHDQWYDTSKTGGRFQREAAGFRHWVTAEGSAGPTGEGGFPAESGRYHLYVSMACPWAHRTLVFRALKGLKSHISVSVVHPYMLENGWEFRPGSTQHADTVNGKRFMHQIYTAVDPTYTGRVTVPVLWDKTRETIVSNESADIIRMFNTAFDHLPGVRDGLDFYPEALRDDIEAVNDRVYHTVNNGVYKAGFATAQAAYEEAWEALFGSLDWLDQRLARRRYLVGNRITEADWRLFTTLIRFDAVYYSHFKCNRQRISDFENLSAYVRDLYQVPGIAETVDIDQIKRHYYVSQRTVNPTQIVPVGPRLNLDALHGRRFLGPDALDSGMGHDG</sequence>
<dbReference type="FunFam" id="3.40.30.10:FF:000058">
    <property type="entry name" value="Glutathione S-transferase, omega"/>
    <property type="match status" value="1"/>
</dbReference>
<dbReference type="InterPro" id="IPR040079">
    <property type="entry name" value="Glutathione_S-Trfase"/>
</dbReference>
<evidence type="ECO:0000256" key="2">
    <source>
        <dbReference type="PIRSR" id="PIRSR015753-2"/>
    </source>
</evidence>
<evidence type="ECO:0000259" key="4">
    <source>
        <dbReference type="PROSITE" id="PS50405"/>
    </source>
</evidence>
<dbReference type="Pfam" id="PF13409">
    <property type="entry name" value="GST_N_2"/>
    <property type="match status" value="1"/>
</dbReference>
<dbReference type="PROSITE" id="PS50405">
    <property type="entry name" value="GST_CTER"/>
    <property type="match status" value="1"/>
</dbReference>
<feature type="site" description="Lowers pKa of active site Cys" evidence="3">
    <location>
        <position position="254"/>
    </location>
</feature>
<dbReference type="CDD" id="cd03190">
    <property type="entry name" value="GST_C_Omega_like"/>
    <property type="match status" value="1"/>
</dbReference>
<dbReference type="GO" id="GO:0004364">
    <property type="term" value="F:glutathione transferase activity"/>
    <property type="evidence" value="ECO:0007669"/>
    <property type="project" value="InterPro"/>
</dbReference>
<dbReference type="Gene3D" id="1.20.1050.10">
    <property type="match status" value="1"/>
</dbReference>
<evidence type="ECO:0000256" key="3">
    <source>
        <dbReference type="PIRSR" id="PIRSR015753-3"/>
    </source>
</evidence>
<dbReference type="PANTHER" id="PTHR32419:SF6">
    <property type="entry name" value="GLUTATHIONE S-TRANSFERASE OMEGA-LIKE 1-RELATED"/>
    <property type="match status" value="1"/>
</dbReference>
<dbReference type="SFLD" id="SFLDS00019">
    <property type="entry name" value="Glutathione_Transferase_(cytos"/>
    <property type="match status" value="1"/>
</dbReference>
<protein>
    <submittedName>
        <fullName evidence="5">Glutathione-dependent reductase</fullName>
    </submittedName>
</protein>
<proteinExistence type="predicted"/>
<feature type="active site" description="Proton donor/acceptor" evidence="1">
    <location>
        <position position="196"/>
    </location>
</feature>
<evidence type="ECO:0000313" key="5">
    <source>
        <dbReference type="EMBL" id="PAV24592.1"/>
    </source>
</evidence>
<organism evidence="5 6">
    <name type="scientific">Tamilnaduibacter salinus</name>
    <dbReference type="NCBI Taxonomy" id="1484056"/>
    <lineage>
        <taxon>Bacteria</taxon>
        <taxon>Pseudomonadati</taxon>
        <taxon>Pseudomonadota</taxon>
        <taxon>Gammaproteobacteria</taxon>
        <taxon>Pseudomonadales</taxon>
        <taxon>Marinobacteraceae</taxon>
        <taxon>Tamilnaduibacter</taxon>
    </lineage>
</organism>
<dbReference type="GO" id="GO:0005737">
    <property type="term" value="C:cytoplasm"/>
    <property type="evidence" value="ECO:0007669"/>
    <property type="project" value="TreeGrafter"/>
</dbReference>
<name>A0A2A2HZ86_9GAMM</name>
<dbReference type="InterPro" id="IPR036249">
    <property type="entry name" value="Thioredoxin-like_sf"/>
</dbReference>
<feature type="domain" description="GST C-terminal" evidence="4">
    <location>
        <begin position="173"/>
        <end position="297"/>
    </location>
</feature>
<accession>A0A2A2HZ86</accession>
<dbReference type="InterPro" id="IPR004045">
    <property type="entry name" value="Glutathione_S-Trfase_N"/>
</dbReference>
<evidence type="ECO:0000313" key="6">
    <source>
        <dbReference type="Proteomes" id="UP000218332"/>
    </source>
</evidence>
<feature type="binding site" evidence="2">
    <location>
        <begin position="147"/>
        <end position="148"/>
    </location>
    <ligand>
        <name>glutathione</name>
        <dbReference type="ChEBI" id="CHEBI:57925"/>
    </ligand>
</feature>
<feature type="active site" description="Nucleophile" evidence="1">
    <location>
        <position position="63"/>
    </location>
</feature>
<dbReference type="EMBL" id="NMPM01000128">
    <property type="protein sequence ID" value="PAV24592.1"/>
    <property type="molecule type" value="Genomic_DNA"/>
</dbReference>
<dbReference type="InterPro" id="IPR047047">
    <property type="entry name" value="GST_Omega-like_C"/>
</dbReference>
<gene>
    <name evidence="5" type="ORF">CF392_15485</name>
</gene>
<dbReference type="Pfam" id="PF13410">
    <property type="entry name" value="GST_C_2"/>
    <property type="match status" value="1"/>
</dbReference>
<keyword evidence="6" id="KW-1185">Reference proteome</keyword>